<feature type="region of interest" description="Disordered" evidence="1">
    <location>
        <begin position="184"/>
        <end position="211"/>
    </location>
</feature>
<evidence type="ECO:0000313" key="3">
    <source>
        <dbReference type="Proteomes" id="UP000697107"/>
    </source>
</evidence>
<evidence type="ECO:0000256" key="1">
    <source>
        <dbReference type="SAM" id="MobiDB-lite"/>
    </source>
</evidence>
<evidence type="ECO:0000313" key="2">
    <source>
        <dbReference type="EMBL" id="KAG2996223.1"/>
    </source>
</evidence>
<feature type="region of interest" description="Disordered" evidence="1">
    <location>
        <begin position="14"/>
        <end position="36"/>
    </location>
</feature>
<proteinExistence type="predicted"/>
<name>A0A8T1GUD8_9STRA</name>
<dbReference type="VEuPathDB" id="FungiDB:PC110_g563"/>
<dbReference type="EMBL" id="RCML01000039">
    <property type="protein sequence ID" value="KAG2996223.1"/>
    <property type="molecule type" value="Genomic_DNA"/>
</dbReference>
<dbReference type="AlphaFoldDB" id="A0A8T1GUD8"/>
<sequence length="397" mass="44729">MDLINAANVINAESLKTNESGSEDDDNDETNDGSDTSRVVDSAIIYARDCLRTENYTEATIALRSVLEISEPTTTSYKMVVLHTAQLLKATQELKASIDCMLSVYRAMPPPLSTIDGICIIARSYEQLQSTSMARFWWKKLNPSLGDPIKPDARLWEAMAAKKSSELDEHSPMKRRFSVVKRLRAKRSSVDPPTERPSSAGAEEISSDEDQIMTRSCSTSLLDVYPLKIPGTEDFISTCGREPGFADLDLDKVGEFARLAHYRARVLTGKHASVNNLDTTKVKPQWLQDLERAVRFIETHQQRNLASGKVVIEGDSVAHLSEVHTRLVLQITTLSRLYTGDYGETSFTRRLGRITRKLVEWKFTRISEVIAALNDAKFIATQEEKQRNLEFYHVHRT</sequence>
<feature type="compositionally biased region" description="Acidic residues" evidence="1">
    <location>
        <begin position="21"/>
        <end position="32"/>
    </location>
</feature>
<comment type="caution">
    <text evidence="2">The sequence shown here is derived from an EMBL/GenBank/DDBJ whole genome shotgun (WGS) entry which is preliminary data.</text>
</comment>
<gene>
    <name evidence="2" type="ORF">PC118_g2585</name>
</gene>
<dbReference type="Proteomes" id="UP000697107">
    <property type="component" value="Unassembled WGS sequence"/>
</dbReference>
<reference evidence="2" key="1">
    <citation type="submission" date="2018-10" db="EMBL/GenBank/DDBJ databases">
        <title>Effector identification in a new, highly contiguous assembly of the strawberry crown rot pathogen Phytophthora cactorum.</title>
        <authorList>
            <person name="Armitage A.D."/>
            <person name="Nellist C.F."/>
            <person name="Bates H."/>
            <person name="Vickerstaff R.J."/>
            <person name="Harrison R.J."/>
        </authorList>
    </citation>
    <scope>NUCLEOTIDE SEQUENCE</scope>
    <source>
        <strain evidence="2">P415</strain>
    </source>
</reference>
<accession>A0A8T1GUD8</accession>
<organism evidence="2 3">
    <name type="scientific">Phytophthora cactorum</name>
    <dbReference type="NCBI Taxonomy" id="29920"/>
    <lineage>
        <taxon>Eukaryota</taxon>
        <taxon>Sar</taxon>
        <taxon>Stramenopiles</taxon>
        <taxon>Oomycota</taxon>
        <taxon>Peronosporomycetes</taxon>
        <taxon>Peronosporales</taxon>
        <taxon>Peronosporaceae</taxon>
        <taxon>Phytophthora</taxon>
    </lineage>
</organism>
<protein>
    <submittedName>
        <fullName evidence="2">Uncharacterized protein</fullName>
    </submittedName>
</protein>